<keyword evidence="1" id="KW-0472">Membrane</keyword>
<protein>
    <submittedName>
        <fullName evidence="2">Uncharacterized protein</fullName>
    </submittedName>
</protein>
<keyword evidence="3" id="KW-1185">Reference proteome</keyword>
<feature type="transmembrane region" description="Helical" evidence="1">
    <location>
        <begin position="15"/>
        <end position="32"/>
    </location>
</feature>
<evidence type="ECO:0000313" key="2">
    <source>
        <dbReference type="EMBL" id="KAH0865515.1"/>
    </source>
</evidence>
<reference evidence="2 3" key="1">
    <citation type="submission" date="2021-05" db="EMBL/GenBank/DDBJ databases">
        <title>Genome Assembly of Synthetic Allotetraploid Brassica napus Reveals Homoeologous Exchanges between Subgenomes.</title>
        <authorList>
            <person name="Davis J.T."/>
        </authorList>
    </citation>
    <scope>NUCLEOTIDE SEQUENCE [LARGE SCALE GENOMIC DNA]</scope>
    <source>
        <strain evidence="3">cv. Da-Ae</strain>
        <tissue evidence="2">Seedling</tissue>
    </source>
</reference>
<proteinExistence type="predicted"/>
<dbReference type="PANTHER" id="PTHR12768">
    <property type="entry name" value="BECLIN 1"/>
    <property type="match status" value="1"/>
</dbReference>
<evidence type="ECO:0000256" key="1">
    <source>
        <dbReference type="SAM" id="Phobius"/>
    </source>
</evidence>
<dbReference type="EMBL" id="JAGKQM010000018">
    <property type="protein sequence ID" value="KAH0865515.1"/>
    <property type="molecule type" value="Genomic_DNA"/>
</dbReference>
<accession>A0ABQ7YEH9</accession>
<keyword evidence="1" id="KW-1133">Transmembrane helix</keyword>
<dbReference type="PANTHER" id="PTHR12768:SF4">
    <property type="entry name" value="BECLIN-1"/>
    <property type="match status" value="1"/>
</dbReference>
<dbReference type="InterPro" id="IPR007243">
    <property type="entry name" value="Atg6/Beclin"/>
</dbReference>
<sequence>MDPVIAESSSGQLKIYSFFVSLSVTSVLAVMVDGRGIKIKARAFPKWVCKKFHHSLVTIVGVDSYAGKFFTDSPSSSPAMQYKALQSMEPTVFLAQHTHGQLFCCFTYTQASTSSHSSSWVFWEGNARILAKIEVSQAHLELLNKTNVLIDDAFMMEILVEWDEINAAAWGSSLSSPSHYVQTPFPFKYKSTPQSTLSRYHHLYHLHVKSHSFNKPENWTKALKYTLLCNLKWALYWFVGNH</sequence>
<comment type="caution">
    <text evidence="2">The sequence shown here is derived from an EMBL/GenBank/DDBJ whole genome shotgun (WGS) entry which is preliminary data.</text>
</comment>
<name>A0ABQ7YEH9_BRANA</name>
<dbReference type="Proteomes" id="UP000824890">
    <property type="component" value="Unassembled WGS sequence"/>
</dbReference>
<dbReference type="Gene3D" id="1.10.418.40">
    <property type="entry name" value="Autophagy protein 6/Beclin 1"/>
    <property type="match status" value="1"/>
</dbReference>
<keyword evidence="1" id="KW-0812">Transmembrane</keyword>
<evidence type="ECO:0000313" key="3">
    <source>
        <dbReference type="Proteomes" id="UP000824890"/>
    </source>
</evidence>
<dbReference type="InterPro" id="IPR038274">
    <property type="entry name" value="Atg6/Beclin_C_sf"/>
</dbReference>
<organism evidence="2 3">
    <name type="scientific">Brassica napus</name>
    <name type="common">Rape</name>
    <dbReference type="NCBI Taxonomy" id="3708"/>
    <lineage>
        <taxon>Eukaryota</taxon>
        <taxon>Viridiplantae</taxon>
        <taxon>Streptophyta</taxon>
        <taxon>Embryophyta</taxon>
        <taxon>Tracheophyta</taxon>
        <taxon>Spermatophyta</taxon>
        <taxon>Magnoliopsida</taxon>
        <taxon>eudicotyledons</taxon>
        <taxon>Gunneridae</taxon>
        <taxon>Pentapetalae</taxon>
        <taxon>rosids</taxon>
        <taxon>malvids</taxon>
        <taxon>Brassicales</taxon>
        <taxon>Brassicaceae</taxon>
        <taxon>Brassiceae</taxon>
        <taxon>Brassica</taxon>
    </lineage>
</organism>
<gene>
    <name evidence="2" type="ORF">HID58_082726</name>
</gene>